<dbReference type="InterPro" id="IPR003782">
    <property type="entry name" value="SCO1/SenC"/>
</dbReference>
<dbReference type="Proteomes" id="UP001235840">
    <property type="component" value="Unassembled WGS sequence"/>
</dbReference>
<feature type="chain" id="PRO_5045449353" evidence="3">
    <location>
        <begin position="23"/>
        <end position="193"/>
    </location>
</feature>
<name>A0ABT9VTK4_9BACI</name>
<dbReference type="InterPro" id="IPR036249">
    <property type="entry name" value="Thioredoxin-like_sf"/>
</dbReference>
<accession>A0ABT9VTK4</accession>
<organism evidence="5 6">
    <name type="scientific">Caldalkalibacillus horti</name>
    <dbReference type="NCBI Taxonomy" id="77523"/>
    <lineage>
        <taxon>Bacteria</taxon>
        <taxon>Bacillati</taxon>
        <taxon>Bacillota</taxon>
        <taxon>Bacilli</taxon>
        <taxon>Bacillales</taxon>
        <taxon>Bacillaceae</taxon>
        <taxon>Caldalkalibacillus</taxon>
    </lineage>
</organism>
<dbReference type="PANTHER" id="PTHR12151:SF25">
    <property type="entry name" value="LINALOOL DEHYDRATASE_ISOMERASE DOMAIN-CONTAINING PROTEIN"/>
    <property type="match status" value="1"/>
</dbReference>
<dbReference type="EMBL" id="JAUSTY010000001">
    <property type="protein sequence ID" value="MDQ0164209.1"/>
    <property type="molecule type" value="Genomic_DNA"/>
</dbReference>
<protein>
    <submittedName>
        <fullName evidence="5">Protein SCO1/2</fullName>
    </submittedName>
</protein>
<comment type="caution">
    <text evidence="5">The sequence shown here is derived from an EMBL/GenBank/DDBJ whole genome shotgun (WGS) entry which is preliminary data.</text>
</comment>
<evidence type="ECO:0000259" key="4">
    <source>
        <dbReference type="PROSITE" id="PS51352"/>
    </source>
</evidence>
<dbReference type="Gene3D" id="3.40.30.10">
    <property type="entry name" value="Glutaredoxin"/>
    <property type="match status" value="1"/>
</dbReference>
<evidence type="ECO:0000313" key="6">
    <source>
        <dbReference type="Proteomes" id="UP001235840"/>
    </source>
</evidence>
<evidence type="ECO:0000256" key="1">
    <source>
        <dbReference type="ARBA" id="ARBA00010996"/>
    </source>
</evidence>
<evidence type="ECO:0000256" key="2">
    <source>
        <dbReference type="ARBA" id="ARBA00023008"/>
    </source>
</evidence>
<dbReference type="PROSITE" id="PS51352">
    <property type="entry name" value="THIOREDOXIN_2"/>
    <property type="match status" value="1"/>
</dbReference>
<dbReference type="PANTHER" id="PTHR12151">
    <property type="entry name" value="ELECTRON TRANSPORT PROTIN SCO1/SENC FAMILY MEMBER"/>
    <property type="match status" value="1"/>
</dbReference>
<reference evidence="5 6" key="1">
    <citation type="submission" date="2023-07" db="EMBL/GenBank/DDBJ databases">
        <title>Genomic Encyclopedia of Type Strains, Phase IV (KMG-IV): sequencing the most valuable type-strain genomes for metagenomic binning, comparative biology and taxonomic classification.</title>
        <authorList>
            <person name="Goeker M."/>
        </authorList>
    </citation>
    <scope>NUCLEOTIDE SEQUENCE [LARGE SCALE GENOMIC DNA]</scope>
    <source>
        <strain evidence="5 6">DSM 12751</strain>
    </source>
</reference>
<keyword evidence="3" id="KW-0732">Signal</keyword>
<keyword evidence="2" id="KW-0186">Copper</keyword>
<evidence type="ECO:0000313" key="5">
    <source>
        <dbReference type="EMBL" id="MDQ0164209.1"/>
    </source>
</evidence>
<dbReference type="SUPFAM" id="SSF52833">
    <property type="entry name" value="Thioredoxin-like"/>
    <property type="match status" value="1"/>
</dbReference>
<dbReference type="PROSITE" id="PS51257">
    <property type="entry name" value="PROKAR_LIPOPROTEIN"/>
    <property type="match status" value="1"/>
</dbReference>
<feature type="signal peptide" evidence="3">
    <location>
        <begin position="1"/>
        <end position="22"/>
    </location>
</feature>
<keyword evidence="6" id="KW-1185">Reference proteome</keyword>
<dbReference type="CDD" id="cd02968">
    <property type="entry name" value="SCO"/>
    <property type="match status" value="1"/>
</dbReference>
<evidence type="ECO:0000256" key="3">
    <source>
        <dbReference type="SAM" id="SignalP"/>
    </source>
</evidence>
<comment type="similarity">
    <text evidence="1">Belongs to the SCO1/2 family.</text>
</comment>
<dbReference type="RefSeq" id="WP_307389474.1">
    <property type="nucleotide sequence ID" value="NZ_BAAADK010000009.1"/>
</dbReference>
<gene>
    <name evidence="5" type="ORF">J2S11_000108</name>
</gene>
<feature type="domain" description="Thioredoxin" evidence="4">
    <location>
        <begin position="28"/>
        <end position="193"/>
    </location>
</feature>
<sequence length="193" mass="22028">MMAKKGLLFLGLLLILTGSACSQKELNDRLDYTIQNFQFENQDREMVALADLEGKVWIANFIFTNCDTVCPISTSNMATLQKELKKNDLDVSLVSFSVDPENDKPEVLRAYGENYQADFSTWDFLTGYGLDEIQWFAEHSFRTIVQQEPSSNQILHGTQFFLIDQEGKVARHYSGLQDVPMEEIIKDSILLVK</sequence>
<proteinExistence type="inferred from homology"/>
<dbReference type="Pfam" id="PF02630">
    <property type="entry name" value="SCO1-SenC"/>
    <property type="match status" value="1"/>
</dbReference>
<dbReference type="InterPro" id="IPR013766">
    <property type="entry name" value="Thioredoxin_domain"/>
</dbReference>